<sequence>MFTVSWSLLMTVVTIVSKRPQNNIRNDAIVASCIINKSELYILEIFESLKLSILKIDLGVRLTVTEGSTLKSVICKKRSKLESEGLDLEGENLSIQRTFLYVALNLYEEAIVIVFFR</sequence>
<gene>
    <name evidence="2" type="ORF">ALC53_13239</name>
</gene>
<evidence type="ECO:0000313" key="2">
    <source>
        <dbReference type="EMBL" id="KYM76212.1"/>
    </source>
</evidence>
<feature type="chain" id="PRO_5008269131" evidence="1">
    <location>
        <begin position="19"/>
        <end position="117"/>
    </location>
</feature>
<name>A0A195AVX7_9HYME</name>
<evidence type="ECO:0000313" key="3">
    <source>
        <dbReference type="Proteomes" id="UP000078540"/>
    </source>
</evidence>
<evidence type="ECO:0000256" key="1">
    <source>
        <dbReference type="SAM" id="SignalP"/>
    </source>
</evidence>
<dbReference type="Proteomes" id="UP000078540">
    <property type="component" value="Unassembled WGS sequence"/>
</dbReference>
<organism evidence="2 3">
    <name type="scientific">Atta colombica</name>
    <dbReference type="NCBI Taxonomy" id="520822"/>
    <lineage>
        <taxon>Eukaryota</taxon>
        <taxon>Metazoa</taxon>
        <taxon>Ecdysozoa</taxon>
        <taxon>Arthropoda</taxon>
        <taxon>Hexapoda</taxon>
        <taxon>Insecta</taxon>
        <taxon>Pterygota</taxon>
        <taxon>Neoptera</taxon>
        <taxon>Endopterygota</taxon>
        <taxon>Hymenoptera</taxon>
        <taxon>Apocrita</taxon>
        <taxon>Aculeata</taxon>
        <taxon>Formicoidea</taxon>
        <taxon>Formicidae</taxon>
        <taxon>Myrmicinae</taxon>
        <taxon>Atta</taxon>
    </lineage>
</organism>
<reference evidence="2 3" key="1">
    <citation type="submission" date="2015-09" db="EMBL/GenBank/DDBJ databases">
        <title>Atta colombica WGS genome.</title>
        <authorList>
            <person name="Nygaard S."/>
            <person name="Hu H."/>
            <person name="Boomsma J."/>
            <person name="Zhang G."/>
        </authorList>
    </citation>
    <scope>NUCLEOTIDE SEQUENCE [LARGE SCALE GENOMIC DNA]</scope>
    <source>
        <strain evidence="2">Treedump-2</strain>
        <tissue evidence="2">Whole body</tissue>
    </source>
</reference>
<proteinExistence type="predicted"/>
<keyword evidence="1" id="KW-0732">Signal</keyword>
<protein>
    <submittedName>
        <fullName evidence="2">Uncharacterized protein</fullName>
    </submittedName>
</protein>
<keyword evidence="3" id="KW-1185">Reference proteome</keyword>
<dbReference type="EMBL" id="KQ976731">
    <property type="protein sequence ID" value="KYM76212.1"/>
    <property type="molecule type" value="Genomic_DNA"/>
</dbReference>
<dbReference type="AlphaFoldDB" id="A0A195AVX7"/>
<accession>A0A195AVX7</accession>
<feature type="signal peptide" evidence="1">
    <location>
        <begin position="1"/>
        <end position="18"/>
    </location>
</feature>